<dbReference type="Proteomes" id="UP000050863">
    <property type="component" value="Unassembled WGS sequence"/>
</dbReference>
<protein>
    <recommendedName>
        <fullName evidence="3">Helix-turn-helix domain-containing protein</fullName>
    </recommendedName>
</protein>
<reference evidence="1 2" key="1">
    <citation type="submission" date="2014-03" db="EMBL/GenBank/DDBJ databases">
        <title>Bradyrhizobium valentinum sp. nov., isolated from effective nodules of Lupinus mariae-josephae, a lupine endemic of basic-lime soils in Eastern Spain.</title>
        <authorList>
            <person name="Duran D."/>
            <person name="Rey L."/>
            <person name="Navarro A."/>
            <person name="Busquets A."/>
            <person name="Imperial J."/>
            <person name="Ruiz-Argueso T."/>
        </authorList>
    </citation>
    <scope>NUCLEOTIDE SEQUENCE [LARGE SCALE GENOMIC DNA]</scope>
    <source>
        <strain evidence="1 2">PAC68</strain>
    </source>
</reference>
<dbReference type="STRING" id="280332.CQ12_21465"/>
<name>A0A0R3LS45_9BRAD</name>
<evidence type="ECO:0000313" key="2">
    <source>
        <dbReference type="Proteomes" id="UP000050863"/>
    </source>
</evidence>
<proteinExistence type="predicted"/>
<accession>A0A0R3LS45</accession>
<evidence type="ECO:0000313" key="1">
    <source>
        <dbReference type="EMBL" id="KRR10839.1"/>
    </source>
</evidence>
<evidence type="ECO:0008006" key="3">
    <source>
        <dbReference type="Google" id="ProtNLM"/>
    </source>
</evidence>
<keyword evidence="2" id="KW-1185">Reference proteome</keyword>
<organism evidence="1 2">
    <name type="scientific">Bradyrhizobium jicamae</name>
    <dbReference type="NCBI Taxonomy" id="280332"/>
    <lineage>
        <taxon>Bacteria</taxon>
        <taxon>Pseudomonadati</taxon>
        <taxon>Pseudomonadota</taxon>
        <taxon>Alphaproteobacteria</taxon>
        <taxon>Hyphomicrobiales</taxon>
        <taxon>Nitrobacteraceae</taxon>
        <taxon>Bradyrhizobium</taxon>
    </lineage>
</organism>
<dbReference type="AlphaFoldDB" id="A0A0R3LS45"/>
<gene>
    <name evidence="1" type="ORF">CQ12_21465</name>
</gene>
<sequence>MTMHRHEGTIKDIAAAEGKSTQRIYQVAMEAGFPAPLYVVGKNKIYDMRQVARYFANRTDRRKTA</sequence>
<dbReference type="EMBL" id="LLXZ01000054">
    <property type="protein sequence ID" value="KRR10839.1"/>
    <property type="molecule type" value="Genomic_DNA"/>
</dbReference>
<comment type="caution">
    <text evidence="1">The sequence shown here is derived from an EMBL/GenBank/DDBJ whole genome shotgun (WGS) entry which is preliminary data.</text>
</comment>